<dbReference type="InterPro" id="IPR025961">
    <property type="entry name" value="Metal_resist"/>
</dbReference>
<feature type="region of interest" description="Disordered" evidence="1">
    <location>
        <begin position="148"/>
        <end position="173"/>
    </location>
</feature>
<organism evidence="3 4">
    <name type="scientific">Larkinella humicola</name>
    <dbReference type="NCBI Taxonomy" id="2607654"/>
    <lineage>
        <taxon>Bacteria</taxon>
        <taxon>Pseudomonadati</taxon>
        <taxon>Bacteroidota</taxon>
        <taxon>Cytophagia</taxon>
        <taxon>Cytophagales</taxon>
        <taxon>Spirosomataceae</taxon>
        <taxon>Larkinella</taxon>
    </lineage>
</organism>
<evidence type="ECO:0000313" key="4">
    <source>
        <dbReference type="Proteomes" id="UP000326344"/>
    </source>
</evidence>
<proteinExistence type="predicted"/>
<keyword evidence="2" id="KW-0472">Membrane</keyword>
<evidence type="ECO:0000256" key="1">
    <source>
        <dbReference type="SAM" id="MobiDB-lite"/>
    </source>
</evidence>
<accession>A0A5N1JC74</accession>
<reference evidence="3 4" key="1">
    <citation type="submission" date="2019-09" db="EMBL/GenBank/DDBJ databases">
        <title>Genome Sequence of Larkinella sp MA1.</title>
        <authorList>
            <person name="Srinivasan S."/>
        </authorList>
    </citation>
    <scope>NUCLEOTIDE SEQUENCE [LARGE SCALE GENOMIC DNA]</scope>
    <source>
        <strain evidence="3 4">MA1</strain>
    </source>
</reference>
<keyword evidence="2" id="KW-1133">Transmembrane helix</keyword>
<name>A0A5N1JC74_9BACT</name>
<evidence type="ECO:0000256" key="2">
    <source>
        <dbReference type="SAM" id="Phobius"/>
    </source>
</evidence>
<dbReference type="Gene3D" id="1.20.120.1490">
    <property type="match status" value="1"/>
</dbReference>
<keyword evidence="4" id="KW-1185">Reference proteome</keyword>
<dbReference type="Proteomes" id="UP000326344">
    <property type="component" value="Unassembled WGS sequence"/>
</dbReference>
<evidence type="ECO:0000313" key="3">
    <source>
        <dbReference type="EMBL" id="KAA9347189.1"/>
    </source>
</evidence>
<dbReference type="RefSeq" id="WP_150880767.1">
    <property type="nucleotide sequence ID" value="NZ_VTWS01000008.1"/>
</dbReference>
<comment type="caution">
    <text evidence="3">The sequence shown here is derived from an EMBL/GenBank/DDBJ whole genome shotgun (WGS) entry which is preliminary data.</text>
</comment>
<gene>
    <name evidence="3" type="ORF">F0P93_26645</name>
</gene>
<feature type="transmembrane region" description="Helical" evidence="2">
    <location>
        <begin position="6"/>
        <end position="27"/>
    </location>
</feature>
<keyword evidence="2" id="KW-0812">Transmembrane</keyword>
<sequence>MERTKLLTFAVVGLILLNLATIGFLVFSPGGGPHSGRPNGPHGREEPARIIIARLRFDPNQQQAYQKLIEEHRRQGNRLAEQMKQLHQQYYGLLAATTTDLARQTALSQQIADNQKAQAELNFRHFEQIKALCRPDQQADFRALAADLSGLFGRPQPPRPGAGGPPENFPHRP</sequence>
<protein>
    <submittedName>
        <fullName evidence="3">Periplasmic heavy metal sensor</fullName>
    </submittedName>
</protein>
<dbReference type="EMBL" id="VTWS01000008">
    <property type="protein sequence ID" value="KAA9347189.1"/>
    <property type="molecule type" value="Genomic_DNA"/>
</dbReference>
<dbReference type="Pfam" id="PF13801">
    <property type="entry name" value="Metal_resist"/>
    <property type="match status" value="1"/>
</dbReference>
<dbReference type="AlphaFoldDB" id="A0A5N1JC74"/>